<keyword evidence="2 4" id="KW-0378">Hydrolase</keyword>
<feature type="binding site" evidence="3">
    <location>
        <position position="298"/>
    </location>
    <ligand>
        <name>Mg(2+)</name>
        <dbReference type="ChEBI" id="CHEBI:18420"/>
        <label>1</label>
    </ligand>
</feature>
<name>A0A346AYA2_9FIRM</name>
<feature type="binding site" evidence="3">
    <location>
        <position position="57"/>
    </location>
    <ligand>
        <name>Mg(2+)</name>
        <dbReference type="ChEBI" id="CHEBI:18420"/>
        <label>1</label>
    </ligand>
</feature>
<protein>
    <submittedName>
        <fullName evidence="4">ADP-ribosylglycohydrolase family protein</fullName>
    </submittedName>
</protein>
<dbReference type="EMBL" id="CP029462">
    <property type="protein sequence ID" value="AXL20845.1"/>
    <property type="molecule type" value="Genomic_DNA"/>
</dbReference>
<dbReference type="RefSeq" id="WP_087478549.1">
    <property type="nucleotide sequence ID" value="NZ_CAUWMV010000002.1"/>
</dbReference>
<dbReference type="InterPro" id="IPR050792">
    <property type="entry name" value="ADP-ribosylglycohydrolase"/>
</dbReference>
<dbReference type="Proteomes" id="UP000254337">
    <property type="component" value="Chromosome"/>
</dbReference>
<dbReference type="GO" id="GO:0046872">
    <property type="term" value="F:metal ion binding"/>
    <property type="evidence" value="ECO:0007669"/>
    <property type="project" value="UniProtKB-KW"/>
</dbReference>
<sequence length="354" mass="37862">MDGAERFVGCMLGGAAGDALGYLIEYVDLKTIHKKYGPYGLRTVLKLEANGKRGIISDDTQLALFTADGLLWAKHDGLAPEEGLYRSYMRWYYTQTERIIRPEHARWMKKQAHEESLGYDLMGEPLLFARRAPGKACLIALASGLRFTKEKKANACKSSAALRTGPVGLFYAGDADAAFAVGCRAALLTHGGATAYLAAGTFSAIISLLAAGKTLGQAVVGAFERLQQEEGGVELWKTLQAAVDEAMSDRNPVRSMKKLGLGWNADEALALSLYCVMKTTSLKDAVIMACNQDGDSDTCGAVSGSIAGALYGAKDVPKNWLTHMECLDLLQGLAKGLYEQGVGSAAAEAKETDE</sequence>
<keyword evidence="5" id="KW-1185">Reference proteome</keyword>
<organism evidence="4 5">
    <name type="scientific">Megasphaera stantonii</name>
    <dbReference type="NCBI Taxonomy" id="2144175"/>
    <lineage>
        <taxon>Bacteria</taxon>
        <taxon>Bacillati</taxon>
        <taxon>Bacillota</taxon>
        <taxon>Negativicutes</taxon>
        <taxon>Veillonellales</taxon>
        <taxon>Veillonellaceae</taxon>
        <taxon>Megasphaera</taxon>
    </lineage>
</organism>
<dbReference type="KEGG" id="meg:DKB62_04265"/>
<dbReference type="OrthoDB" id="9798107at2"/>
<feature type="binding site" evidence="3">
    <location>
        <position position="59"/>
    </location>
    <ligand>
        <name>Mg(2+)</name>
        <dbReference type="ChEBI" id="CHEBI:18420"/>
        <label>1</label>
    </ligand>
</feature>
<gene>
    <name evidence="4" type="ORF">DKB62_04265</name>
</gene>
<evidence type="ECO:0000313" key="4">
    <source>
        <dbReference type="EMBL" id="AXL20845.1"/>
    </source>
</evidence>
<keyword evidence="3" id="KW-0479">Metal-binding</keyword>
<feature type="binding site" evidence="3">
    <location>
        <position position="58"/>
    </location>
    <ligand>
        <name>Mg(2+)</name>
        <dbReference type="ChEBI" id="CHEBI:18420"/>
        <label>1</label>
    </ligand>
</feature>
<dbReference type="InterPro" id="IPR005502">
    <property type="entry name" value="Ribosyl_crysJ1"/>
</dbReference>
<keyword evidence="3" id="KW-0460">Magnesium</keyword>
<evidence type="ECO:0000256" key="1">
    <source>
        <dbReference type="ARBA" id="ARBA00010702"/>
    </source>
</evidence>
<dbReference type="AlphaFoldDB" id="A0A346AYA2"/>
<dbReference type="PANTHER" id="PTHR16222">
    <property type="entry name" value="ADP-RIBOSYLGLYCOHYDROLASE"/>
    <property type="match status" value="1"/>
</dbReference>
<dbReference type="InterPro" id="IPR036705">
    <property type="entry name" value="Ribosyl_crysJ1_sf"/>
</dbReference>
<evidence type="ECO:0000256" key="2">
    <source>
        <dbReference type="ARBA" id="ARBA00022801"/>
    </source>
</evidence>
<comment type="similarity">
    <text evidence="1">Belongs to the ADP-ribosylglycohydrolase family.</text>
</comment>
<accession>A0A346AYA2</accession>
<dbReference type="PANTHER" id="PTHR16222:SF24">
    <property type="entry name" value="ADP-RIBOSYLHYDROLASE ARH3"/>
    <property type="match status" value="1"/>
</dbReference>
<dbReference type="Pfam" id="PF03747">
    <property type="entry name" value="ADP_ribosyl_GH"/>
    <property type="match status" value="1"/>
</dbReference>
<feature type="binding site" evidence="3">
    <location>
        <position position="295"/>
    </location>
    <ligand>
        <name>Mg(2+)</name>
        <dbReference type="ChEBI" id="CHEBI:18420"/>
        <label>1</label>
    </ligand>
</feature>
<evidence type="ECO:0000313" key="5">
    <source>
        <dbReference type="Proteomes" id="UP000254337"/>
    </source>
</evidence>
<dbReference type="SUPFAM" id="SSF101478">
    <property type="entry name" value="ADP-ribosylglycohydrolase"/>
    <property type="match status" value="1"/>
</dbReference>
<reference evidence="4 5" key="1">
    <citation type="submission" date="2018-05" db="EMBL/GenBank/DDBJ databases">
        <title>Complete genome sequence of Megasphaera sp. AJH120T, isolated from the ceca of a chicken.</title>
        <authorList>
            <person name="Maki J."/>
            <person name="Looft T."/>
        </authorList>
    </citation>
    <scope>NUCLEOTIDE SEQUENCE [LARGE SCALE GENOMIC DNA]</scope>
    <source>
        <strain evidence="4 5">AJH120</strain>
    </source>
</reference>
<dbReference type="Gene3D" id="1.10.4080.10">
    <property type="entry name" value="ADP-ribosylation/Crystallin J1"/>
    <property type="match status" value="1"/>
</dbReference>
<proteinExistence type="inferred from homology"/>
<evidence type="ECO:0000256" key="3">
    <source>
        <dbReference type="PIRSR" id="PIRSR605502-1"/>
    </source>
</evidence>
<comment type="cofactor">
    <cofactor evidence="3">
        <name>Mg(2+)</name>
        <dbReference type="ChEBI" id="CHEBI:18420"/>
    </cofactor>
    <text evidence="3">Binds 2 magnesium ions per subunit.</text>
</comment>
<dbReference type="GO" id="GO:0016787">
    <property type="term" value="F:hydrolase activity"/>
    <property type="evidence" value="ECO:0007669"/>
    <property type="project" value="UniProtKB-KW"/>
</dbReference>
<feature type="binding site" evidence="3">
    <location>
        <position position="297"/>
    </location>
    <ligand>
        <name>Mg(2+)</name>
        <dbReference type="ChEBI" id="CHEBI:18420"/>
        <label>1</label>
    </ligand>
</feature>